<dbReference type="AlphaFoldDB" id="A0A0L0SL41"/>
<keyword evidence="3" id="KW-1185">Reference proteome</keyword>
<evidence type="ECO:0000256" key="1">
    <source>
        <dbReference type="SAM" id="MobiDB-lite"/>
    </source>
</evidence>
<dbReference type="EMBL" id="GG745341">
    <property type="protein sequence ID" value="KNE63153.1"/>
    <property type="molecule type" value="Genomic_DNA"/>
</dbReference>
<reference evidence="3" key="2">
    <citation type="submission" date="2009-11" db="EMBL/GenBank/DDBJ databases">
        <title>The Genome Sequence of Allomyces macrogynus strain ATCC 38327.</title>
        <authorList>
            <consortium name="The Broad Institute Genome Sequencing Platform"/>
            <person name="Russ C."/>
            <person name="Cuomo C."/>
            <person name="Shea T."/>
            <person name="Young S.K."/>
            <person name="Zeng Q."/>
            <person name="Koehrsen M."/>
            <person name="Haas B."/>
            <person name="Borodovsky M."/>
            <person name="Guigo R."/>
            <person name="Alvarado L."/>
            <person name="Berlin A."/>
            <person name="Borenstein D."/>
            <person name="Chen Z."/>
            <person name="Engels R."/>
            <person name="Freedman E."/>
            <person name="Gellesch M."/>
            <person name="Goldberg J."/>
            <person name="Griggs A."/>
            <person name="Gujja S."/>
            <person name="Heiman D."/>
            <person name="Hepburn T."/>
            <person name="Howarth C."/>
            <person name="Jen D."/>
            <person name="Larson L."/>
            <person name="Lewis B."/>
            <person name="Mehta T."/>
            <person name="Park D."/>
            <person name="Pearson M."/>
            <person name="Roberts A."/>
            <person name="Saif S."/>
            <person name="Shenoy N."/>
            <person name="Sisk P."/>
            <person name="Stolte C."/>
            <person name="Sykes S."/>
            <person name="Walk T."/>
            <person name="White J."/>
            <person name="Yandava C."/>
            <person name="Burger G."/>
            <person name="Gray M.W."/>
            <person name="Holland P.W.H."/>
            <person name="King N."/>
            <person name="Lang F.B.F."/>
            <person name="Roger A.J."/>
            <person name="Ruiz-Trillo I."/>
            <person name="Lander E."/>
            <person name="Nusbaum C."/>
        </authorList>
    </citation>
    <scope>NUCLEOTIDE SEQUENCE [LARGE SCALE GENOMIC DNA]</scope>
    <source>
        <strain evidence="3">ATCC 38327</strain>
    </source>
</reference>
<dbReference type="VEuPathDB" id="FungiDB:AMAG_08312"/>
<evidence type="ECO:0000313" key="2">
    <source>
        <dbReference type="EMBL" id="KNE63153.1"/>
    </source>
</evidence>
<protein>
    <submittedName>
        <fullName evidence="2">Uncharacterized protein</fullName>
    </submittedName>
</protein>
<dbReference type="OrthoDB" id="10641102at2759"/>
<feature type="compositionally biased region" description="Low complexity" evidence="1">
    <location>
        <begin position="75"/>
        <end position="93"/>
    </location>
</feature>
<reference evidence="2 3" key="1">
    <citation type="submission" date="2009-11" db="EMBL/GenBank/DDBJ databases">
        <title>Annotation of Allomyces macrogynus ATCC 38327.</title>
        <authorList>
            <consortium name="The Broad Institute Genome Sequencing Platform"/>
            <person name="Russ C."/>
            <person name="Cuomo C."/>
            <person name="Burger G."/>
            <person name="Gray M.W."/>
            <person name="Holland P.W.H."/>
            <person name="King N."/>
            <person name="Lang F.B.F."/>
            <person name="Roger A.J."/>
            <person name="Ruiz-Trillo I."/>
            <person name="Young S.K."/>
            <person name="Zeng Q."/>
            <person name="Gargeya S."/>
            <person name="Fitzgerald M."/>
            <person name="Haas B."/>
            <person name="Abouelleil A."/>
            <person name="Alvarado L."/>
            <person name="Arachchi H.M."/>
            <person name="Berlin A."/>
            <person name="Chapman S.B."/>
            <person name="Gearin G."/>
            <person name="Goldberg J."/>
            <person name="Griggs A."/>
            <person name="Gujja S."/>
            <person name="Hansen M."/>
            <person name="Heiman D."/>
            <person name="Howarth C."/>
            <person name="Larimer J."/>
            <person name="Lui A."/>
            <person name="MacDonald P.J.P."/>
            <person name="McCowen C."/>
            <person name="Montmayeur A."/>
            <person name="Murphy C."/>
            <person name="Neiman D."/>
            <person name="Pearson M."/>
            <person name="Priest M."/>
            <person name="Roberts A."/>
            <person name="Saif S."/>
            <person name="Shea T."/>
            <person name="Sisk P."/>
            <person name="Stolte C."/>
            <person name="Sykes S."/>
            <person name="Wortman J."/>
            <person name="Nusbaum C."/>
            <person name="Birren B."/>
        </authorList>
    </citation>
    <scope>NUCLEOTIDE SEQUENCE [LARGE SCALE GENOMIC DNA]</scope>
    <source>
        <strain evidence="2 3">ATCC 38327</strain>
    </source>
</reference>
<organism evidence="2 3">
    <name type="scientific">Allomyces macrogynus (strain ATCC 38327)</name>
    <name type="common">Allomyces javanicus var. macrogynus</name>
    <dbReference type="NCBI Taxonomy" id="578462"/>
    <lineage>
        <taxon>Eukaryota</taxon>
        <taxon>Fungi</taxon>
        <taxon>Fungi incertae sedis</taxon>
        <taxon>Blastocladiomycota</taxon>
        <taxon>Blastocladiomycetes</taxon>
        <taxon>Blastocladiales</taxon>
        <taxon>Blastocladiaceae</taxon>
        <taxon>Allomyces</taxon>
    </lineage>
</organism>
<dbReference type="Proteomes" id="UP000054350">
    <property type="component" value="Unassembled WGS sequence"/>
</dbReference>
<gene>
    <name evidence="2" type="ORF">AMAG_08312</name>
</gene>
<accession>A0A0L0SL41</accession>
<proteinExistence type="predicted"/>
<feature type="region of interest" description="Disordered" evidence="1">
    <location>
        <begin position="1"/>
        <end position="118"/>
    </location>
</feature>
<name>A0A0L0SL41_ALLM3</name>
<sequence>MDQESKQLAAMSLGELSDDIPAPNAPTSHAPANDLHHAEDACASQEGPADEALADNVPASDAEAIFPATNVSTGPESADPAAIAAPASRVTSATKGDDDTAPASIPLPPSAAPGTAPDTTLSVPLDVRADTAAIAAVIASWHLDKAWAHSTVSATAAAVPPALVADLPAHYVTTFSKPAPDQPIPAATCRAYWRKAGSGAAGMPERWHFRIEHHHLVLQYDIALPVGSRSPTASTPQLVGAKADVQRLLEFILDRKGACNQWWDGLQHQQKRTEDGRGLAA</sequence>
<evidence type="ECO:0000313" key="3">
    <source>
        <dbReference type="Proteomes" id="UP000054350"/>
    </source>
</evidence>